<dbReference type="eggNOG" id="COG0083">
    <property type="taxonomic scope" value="Bacteria"/>
</dbReference>
<keyword evidence="16" id="KW-1185">Reference proteome</keyword>
<evidence type="ECO:0000313" key="15">
    <source>
        <dbReference type="EMBL" id="EKB30494.1"/>
    </source>
</evidence>
<sequence>MKVTVRVPASTSNLGPGYDSLGMALSLQAKFTFEPSDELVIEGCPEAYRNADNLVMQGFRMVCEKAGRPVPAVHLVIDSEVPVARGLGSSSTCIAGGMAAANAMLGNPFTTDDLFQLCTAFEGHPDNAAPAFLGGLTASFMHEGRAVAVPFSPDPAWRFVAVIPNYEVRTEEARRIVRRDIDLSAAVHTMSHAIAMVRGLETGDEALVGAACADVLHEPYRRTLIAEYNAMRAMALEAGAATFFISGSGSTMIAATKSEAVAEAFVAKVRETWPDFAARVLTVCHEGTTVTVED</sequence>
<dbReference type="STRING" id="742823.HMPREF9465_01908"/>
<dbReference type="InterPro" id="IPR020568">
    <property type="entry name" value="Ribosomal_Su5_D2-typ_SF"/>
</dbReference>
<dbReference type="SUPFAM" id="SSF55060">
    <property type="entry name" value="GHMP Kinase, C-terminal domain"/>
    <property type="match status" value="1"/>
</dbReference>
<dbReference type="Gene3D" id="3.30.70.890">
    <property type="entry name" value="GHMP kinase, C-terminal domain"/>
    <property type="match status" value="1"/>
</dbReference>
<evidence type="ECO:0000256" key="3">
    <source>
        <dbReference type="ARBA" id="ARBA00012078"/>
    </source>
</evidence>
<evidence type="ECO:0000259" key="14">
    <source>
        <dbReference type="Pfam" id="PF08544"/>
    </source>
</evidence>
<evidence type="ECO:0000256" key="2">
    <source>
        <dbReference type="ARBA" id="ARBA00007370"/>
    </source>
</evidence>
<dbReference type="GO" id="GO:0005737">
    <property type="term" value="C:cytoplasm"/>
    <property type="evidence" value="ECO:0007669"/>
    <property type="project" value="UniProtKB-SubCell"/>
</dbReference>
<dbReference type="PATRIC" id="fig|742823.3.peg.1902"/>
<feature type="domain" description="GHMP kinase N-terminal" evidence="13">
    <location>
        <begin position="53"/>
        <end position="135"/>
    </location>
</feature>
<dbReference type="SUPFAM" id="SSF54211">
    <property type="entry name" value="Ribosomal protein S5 domain 2-like"/>
    <property type="match status" value="1"/>
</dbReference>
<keyword evidence="6 12" id="KW-0808">Transferase</keyword>
<dbReference type="GO" id="GO:0005524">
    <property type="term" value="F:ATP binding"/>
    <property type="evidence" value="ECO:0007669"/>
    <property type="project" value="UniProtKB-UniRule"/>
</dbReference>
<proteinExistence type="inferred from homology"/>
<dbReference type="InterPro" id="IPR014721">
    <property type="entry name" value="Ribsml_uS5_D2-typ_fold_subgr"/>
</dbReference>
<dbReference type="HAMAP" id="MF_00384">
    <property type="entry name" value="Homoser_kinase"/>
    <property type="match status" value="1"/>
</dbReference>
<comment type="catalytic activity">
    <reaction evidence="11 12">
        <text>L-homoserine + ATP = O-phospho-L-homoserine + ADP + H(+)</text>
        <dbReference type="Rhea" id="RHEA:13985"/>
        <dbReference type="ChEBI" id="CHEBI:15378"/>
        <dbReference type="ChEBI" id="CHEBI:30616"/>
        <dbReference type="ChEBI" id="CHEBI:57476"/>
        <dbReference type="ChEBI" id="CHEBI:57590"/>
        <dbReference type="ChEBI" id="CHEBI:456216"/>
        <dbReference type="EC" id="2.7.1.39"/>
    </reaction>
</comment>
<dbReference type="InterPro" id="IPR000870">
    <property type="entry name" value="Homoserine_kinase"/>
</dbReference>
<comment type="subcellular location">
    <subcellularLocation>
        <location evidence="12">Cytoplasm</location>
    </subcellularLocation>
</comment>
<dbReference type="GO" id="GO:0004413">
    <property type="term" value="F:homoserine kinase activity"/>
    <property type="evidence" value="ECO:0007669"/>
    <property type="project" value="UniProtKB-UniRule"/>
</dbReference>
<dbReference type="OrthoDB" id="9769912at2"/>
<dbReference type="Gene3D" id="3.30.230.10">
    <property type="match status" value="1"/>
</dbReference>
<dbReference type="Proteomes" id="UP000005835">
    <property type="component" value="Unassembled WGS sequence"/>
</dbReference>
<dbReference type="AlphaFoldDB" id="K1KFF8"/>
<accession>K1KFF8</accession>
<dbReference type="InterPro" id="IPR036554">
    <property type="entry name" value="GHMP_kinase_C_sf"/>
</dbReference>
<keyword evidence="12" id="KW-0963">Cytoplasm</keyword>
<keyword evidence="10 12" id="KW-0067">ATP-binding</keyword>
<dbReference type="PROSITE" id="PS00627">
    <property type="entry name" value="GHMP_KINASES_ATP"/>
    <property type="match status" value="1"/>
</dbReference>
<evidence type="ECO:0000259" key="13">
    <source>
        <dbReference type="Pfam" id="PF00288"/>
    </source>
</evidence>
<dbReference type="PIRSF" id="PIRSF000676">
    <property type="entry name" value="Homoser_kin"/>
    <property type="match status" value="1"/>
</dbReference>
<dbReference type="Pfam" id="PF00288">
    <property type="entry name" value="GHMP_kinases_N"/>
    <property type="match status" value="1"/>
</dbReference>
<dbReference type="EC" id="2.7.1.39" evidence="3 12"/>
<dbReference type="InterPro" id="IPR006204">
    <property type="entry name" value="GHMP_kinase_N_dom"/>
</dbReference>
<evidence type="ECO:0000256" key="6">
    <source>
        <dbReference type="ARBA" id="ARBA00022679"/>
    </source>
</evidence>
<evidence type="ECO:0000256" key="4">
    <source>
        <dbReference type="ARBA" id="ARBA00017858"/>
    </source>
</evidence>
<evidence type="ECO:0000256" key="1">
    <source>
        <dbReference type="ARBA" id="ARBA00005015"/>
    </source>
</evidence>
<dbReference type="PRINTS" id="PR00958">
    <property type="entry name" value="HOMSERKINASE"/>
</dbReference>
<keyword evidence="8 12" id="KW-0547">Nucleotide-binding</keyword>
<dbReference type="PANTHER" id="PTHR20861:SF1">
    <property type="entry name" value="HOMOSERINE KINASE"/>
    <property type="match status" value="1"/>
</dbReference>
<feature type="domain" description="GHMP kinase C-terminal" evidence="14">
    <location>
        <begin position="196"/>
        <end position="274"/>
    </location>
</feature>
<dbReference type="GO" id="GO:0009088">
    <property type="term" value="P:threonine biosynthetic process"/>
    <property type="evidence" value="ECO:0007669"/>
    <property type="project" value="UniProtKB-UniRule"/>
</dbReference>
<comment type="caution">
    <text evidence="15">The sequence shown here is derived from an EMBL/GenBank/DDBJ whole genome shotgun (WGS) entry which is preliminary data.</text>
</comment>
<dbReference type="EMBL" id="ADMG01000041">
    <property type="protein sequence ID" value="EKB30494.1"/>
    <property type="molecule type" value="Genomic_DNA"/>
</dbReference>
<dbReference type="NCBIfam" id="TIGR00191">
    <property type="entry name" value="thrB"/>
    <property type="match status" value="1"/>
</dbReference>
<comment type="function">
    <text evidence="12">Catalyzes the ATP-dependent phosphorylation of L-homoserine to L-homoserine phosphate.</text>
</comment>
<gene>
    <name evidence="12" type="primary">thrB</name>
    <name evidence="15" type="ORF">HMPREF9465_01908</name>
</gene>
<evidence type="ECO:0000256" key="9">
    <source>
        <dbReference type="ARBA" id="ARBA00022777"/>
    </source>
</evidence>
<keyword evidence="5 12" id="KW-0028">Amino-acid biosynthesis</keyword>
<comment type="pathway">
    <text evidence="1 12">Amino-acid biosynthesis; L-threonine biosynthesis; L-threonine from L-aspartate: step 4/5.</text>
</comment>
<evidence type="ECO:0000313" key="16">
    <source>
        <dbReference type="Proteomes" id="UP000005835"/>
    </source>
</evidence>
<feature type="binding site" evidence="12">
    <location>
        <begin position="82"/>
        <end position="92"/>
    </location>
    <ligand>
        <name>ATP</name>
        <dbReference type="ChEBI" id="CHEBI:30616"/>
    </ligand>
</feature>
<protein>
    <recommendedName>
        <fullName evidence="4 12">Homoserine kinase</fullName>
        <shortName evidence="12">HK</shortName>
        <shortName evidence="12">HSK</shortName>
        <ecNumber evidence="3 12">2.7.1.39</ecNumber>
    </recommendedName>
</protein>
<evidence type="ECO:0000256" key="12">
    <source>
        <dbReference type="HAMAP-Rule" id="MF_00384"/>
    </source>
</evidence>
<keyword evidence="9 12" id="KW-0418">Kinase</keyword>
<evidence type="ECO:0000256" key="5">
    <source>
        <dbReference type="ARBA" id="ARBA00022605"/>
    </source>
</evidence>
<reference evidence="15 16" key="1">
    <citation type="submission" date="2012-05" db="EMBL/GenBank/DDBJ databases">
        <title>The Genome Sequence of Sutterella wadsworthensis 2_1_59BFAA.</title>
        <authorList>
            <consortium name="The Broad Institute Genome Sequencing Platform"/>
            <person name="Earl A."/>
            <person name="Ward D."/>
            <person name="Feldgarden M."/>
            <person name="Gevers D."/>
            <person name="Daigneault M."/>
            <person name="Strauss J."/>
            <person name="Allen-Vercoe E."/>
            <person name="Walker B."/>
            <person name="Young S.K."/>
            <person name="Zeng Q."/>
            <person name="Gargeya S."/>
            <person name="Fitzgerald M."/>
            <person name="Haas B."/>
            <person name="Abouelleil A."/>
            <person name="Alvarado L."/>
            <person name="Arachchi H.M."/>
            <person name="Berlin A.M."/>
            <person name="Chapman S.B."/>
            <person name="Goldberg J."/>
            <person name="Griggs A."/>
            <person name="Gujja S."/>
            <person name="Hansen M."/>
            <person name="Howarth C."/>
            <person name="Imamovic A."/>
            <person name="Larimer J."/>
            <person name="McCowen C."/>
            <person name="Montmayeur A."/>
            <person name="Murphy C."/>
            <person name="Neiman D."/>
            <person name="Pearson M."/>
            <person name="Priest M."/>
            <person name="Roberts A."/>
            <person name="Saif S."/>
            <person name="Shea T."/>
            <person name="Sisk P."/>
            <person name="Sykes S."/>
            <person name="Wortman J."/>
            <person name="Nusbaum C."/>
            <person name="Birren B."/>
        </authorList>
    </citation>
    <scope>NUCLEOTIDE SEQUENCE [LARGE SCALE GENOMIC DNA]</scope>
    <source>
        <strain evidence="15 16">2_1_59BFAA</strain>
    </source>
</reference>
<evidence type="ECO:0000256" key="11">
    <source>
        <dbReference type="ARBA" id="ARBA00049375"/>
    </source>
</evidence>
<dbReference type="RefSeq" id="WP_005436457.1">
    <property type="nucleotide sequence ID" value="NZ_JH815519.1"/>
</dbReference>
<evidence type="ECO:0000256" key="10">
    <source>
        <dbReference type="ARBA" id="ARBA00022840"/>
    </source>
</evidence>
<evidence type="ECO:0000256" key="8">
    <source>
        <dbReference type="ARBA" id="ARBA00022741"/>
    </source>
</evidence>
<dbReference type="InterPro" id="IPR013750">
    <property type="entry name" value="GHMP_kinase_C_dom"/>
</dbReference>
<comment type="similarity">
    <text evidence="2 12">Belongs to the GHMP kinase family. Homoserine kinase subfamily.</text>
</comment>
<evidence type="ECO:0000256" key="7">
    <source>
        <dbReference type="ARBA" id="ARBA00022697"/>
    </source>
</evidence>
<dbReference type="HOGENOM" id="CLU_041243_0_0_4"/>
<name>K1KFF8_9BURK</name>
<dbReference type="Pfam" id="PF08544">
    <property type="entry name" value="GHMP_kinases_C"/>
    <property type="match status" value="1"/>
</dbReference>
<dbReference type="InterPro" id="IPR006203">
    <property type="entry name" value="GHMP_knse_ATP-bd_CS"/>
</dbReference>
<dbReference type="UniPathway" id="UPA00050">
    <property type="reaction ID" value="UER00064"/>
</dbReference>
<keyword evidence="7 12" id="KW-0791">Threonine biosynthesis</keyword>
<organism evidence="15 16">
    <name type="scientific">Sutterella wadsworthensis 2_1_59BFAA</name>
    <dbReference type="NCBI Taxonomy" id="742823"/>
    <lineage>
        <taxon>Bacteria</taxon>
        <taxon>Pseudomonadati</taxon>
        <taxon>Pseudomonadota</taxon>
        <taxon>Betaproteobacteria</taxon>
        <taxon>Burkholderiales</taxon>
        <taxon>Sutterellaceae</taxon>
        <taxon>Sutterella</taxon>
    </lineage>
</organism>
<dbReference type="PANTHER" id="PTHR20861">
    <property type="entry name" value="HOMOSERINE/4-DIPHOSPHOCYTIDYL-2-C-METHYL-D-ERYTHRITOL KINASE"/>
    <property type="match status" value="1"/>
</dbReference>